<proteinExistence type="predicted"/>
<reference evidence="1 2" key="1">
    <citation type="submission" date="2013-09" db="EMBL/GenBank/DDBJ databases">
        <title>Corchorus capsularis genome sequencing.</title>
        <authorList>
            <person name="Alam M."/>
            <person name="Haque M.S."/>
            <person name="Islam M.S."/>
            <person name="Emdad E.M."/>
            <person name="Islam M.M."/>
            <person name="Ahmed B."/>
            <person name="Halim A."/>
            <person name="Hossen Q.M.M."/>
            <person name="Hossain M.Z."/>
            <person name="Ahmed R."/>
            <person name="Khan M.M."/>
            <person name="Islam R."/>
            <person name="Rashid M.M."/>
            <person name="Khan S.A."/>
            <person name="Rahman M.S."/>
            <person name="Alam M."/>
        </authorList>
    </citation>
    <scope>NUCLEOTIDE SEQUENCE [LARGE SCALE GENOMIC DNA]</scope>
    <source>
        <strain evidence="2">cv. CVL-1</strain>
        <tissue evidence="1">Whole seedling</tissue>
    </source>
</reference>
<protein>
    <submittedName>
        <fullName evidence="1">Uncharacterized protein</fullName>
    </submittedName>
</protein>
<dbReference type="AlphaFoldDB" id="A0A1R3JNE7"/>
<dbReference type="Gramene" id="OMO96321">
    <property type="protein sequence ID" value="OMO96321"/>
    <property type="gene ID" value="CCACVL1_05001"/>
</dbReference>
<sequence>MALLKLSPISPRHHHCSLAKSMMRTTKLGAIMADLQDYDPTIIV</sequence>
<comment type="caution">
    <text evidence="1">The sequence shown here is derived from an EMBL/GenBank/DDBJ whole genome shotgun (WGS) entry which is preliminary data.</text>
</comment>
<gene>
    <name evidence="1" type="ORF">CCACVL1_05001</name>
</gene>
<accession>A0A1R3JNE7</accession>
<organism evidence="1 2">
    <name type="scientific">Corchorus capsularis</name>
    <name type="common">Jute</name>
    <dbReference type="NCBI Taxonomy" id="210143"/>
    <lineage>
        <taxon>Eukaryota</taxon>
        <taxon>Viridiplantae</taxon>
        <taxon>Streptophyta</taxon>
        <taxon>Embryophyta</taxon>
        <taxon>Tracheophyta</taxon>
        <taxon>Spermatophyta</taxon>
        <taxon>Magnoliopsida</taxon>
        <taxon>eudicotyledons</taxon>
        <taxon>Gunneridae</taxon>
        <taxon>Pentapetalae</taxon>
        <taxon>rosids</taxon>
        <taxon>malvids</taxon>
        <taxon>Malvales</taxon>
        <taxon>Malvaceae</taxon>
        <taxon>Grewioideae</taxon>
        <taxon>Apeibeae</taxon>
        <taxon>Corchorus</taxon>
    </lineage>
</organism>
<evidence type="ECO:0000313" key="2">
    <source>
        <dbReference type="Proteomes" id="UP000188268"/>
    </source>
</evidence>
<dbReference type="EMBL" id="AWWV01007469">
    <property type="protein sequence ID" value="OMO96321.1"/>
    <property type="molecule type" value="Genomic_DNA"/>
</dbReference>
<keyword evidence="2" id="KW-1185">Reference proteome</keyword>
<name>A0A1R3JNE7_COCAP</name>
<evidence type="ECO:0000313" key="1">
    <source>
        <dbReference type="EMBL" id="OMO96321.1"/>
    </source>
</evidence>
<dbReference type="Proteomes" id="UP000188268">
    <property type="component" value="Unassembled WGS sequence"/>
</dbReference>